<name>A0A2P5X7Y4_GOSBA</name>
<organism evidence="2 3">
    <name type="scientific">Gossypium barbadense</name>
    <name type="common">Sea Island cotton</name>
    <name type="synonym">Hibiscus barbadensis</name>
    <dbReference type="NCBI Taxonomy" id="3634"/>
    <lineage>
        <taxon>Eukaryota</taxon>
        <taxon>Viridiplantae</taxon>
        <taxon>Streptophyta</taxon>
        <taxon>Embryophyta</taxon>
        <taxon>Tracheophyta</taxon>
        <taxon>Spermatophyta</taxon>
        <taxon>Magnoliopsida</taxon>
        <taxon>eudicotyledons</taxon>
        <taxon>Gunneridae</taxon>
        <taxon>Pentapetalae</taxon>
        <taxon>rosids</taxon>
        <taxon>malvids</taxon>
        <taxon>Malvales</taxon>
        <taxon>Malvaceae</taxon>
        <taxon>Malvoideae</taxon>
        <taxon>Gossypium</taxon>
    </lineage>
</organism>
<sequence length="95" mass="10602">MKGWKDYFSTFVGGDEVTAGKPSPEIFLEAAKRLNREPSSCLVIEVSMCLMRVLLHISRRNNCSSYSSHQPNEADNGIIQQQNDGNTPNEQENGN</sequence>
<dbReference type="OrthoDB" id="276388at2759"/>
<dbReference type="CDD" id="cd07505">
    <property type="entry name" value="HAD_BPGM-like"/>
    <property type="match status" value="1"/>
</dbReference>
<accession>A0A2P5X7Y4</accession>
<dbReference type="Pfam" id="PF00702">
    <property type="entry name" value="Hydrolase"/>
    <property type="match status" value="1"/>
</dbReference>
<evidence type="ECO:0000256" key="1">
    <source>
        <dbReference type="SAM" id="MobiDB-lite"/>
    </source>
</evidence>
<dbReference type="EMBL" id="KZ665490">
    <property type="protein sequence ID" value="PPR99447.1"/>
    <property type="molecule type" value="Genomic_DNA"/>
</dbReference>
<feature type="region of interest" description="Disordered" evidence="1">
    <location>
        <begin position="63"/>
        <end position="95"/>
    </location>
</feature>
<dbReference type="Proteomes" id="UP000239757">
    <property type="component" value="Unassembled WGS sequence"/>
</dbReference>
<reference evidence="2 3" key="1">
    <citation type="submission" date="2015-01" db="EMBL/GenBank/DDBJ databases">
        <title>Genome of allotetraploid Gossypium barbadense reveals genomic plasticity and fiber elongation in cotton evolution.</title>
        <authorList>
            <person name="Chen X."/>
            <person name="Liu X."/>
            <person name="Zhao B."/>
            <person name="Zheng H."/>
            <person name="Hu Y."/>
            <person name="Lu G."/>
            <person name="Yang C."/>
            <person name="Chen J."/>
            <person name="Shan C."/>
            <person name="Zhang L."/>
            <person name="Zhou Y."/>
            <person name="Wang L."/>
            <person name="Guo W."/>
            <person name="Bai Y."/>
            <person name="Ruan J."/>
            <person name="Shangguan X."/>
            <person name="Mao Y."/>
            <person name="Jiang J."/>
            <person name="Zhu Y."/>
            <person name="Lei J."/>
            <person name="Kang H."/>
            <person name="Chen S."/>
            <person name="He X."/>
            <person name="Wang R."/>
            <person name="Wang Y."/>
            <person name="Chen J."/>
            <person name="Wang L."/>
            <person name="Yu S."/>
            <person name="Wang B."/>
            <person name="Wei J."/>
            <person name="Song S."/>
            <person name="Lu X."/>
            <person name="Gao Z."/>
            <person name="Gu W."/>
            <person name="Deng X."/>
            <person name="Ma D."/>
            <person name="Wang S."/>
            <person name="Liang W."/>
            <person name="Fang L."/>
            <person name="Cai C."/>
            <person name="Zhu X."/>
            <person name="Zhou B."/>
            <person name="Zhang Y."/>
            <person name="Chen Z."/>
            <person name="Xu S."/>
            <person name="Zhu R."/>
            <person name="Wang S."/>
            <person name="Zhang T."/>
            <person name="Zhao G."/>
        </authorList>
    </citation>
    <scope>NUCLEOTIDE SEQUENCE [LARGE SCALE GENOMIC DNA]</scope>
    <source>
        <strain evidence="3">cv. Xinhai21</strain>
        <tissue evidence="2">Leaf</tissue>
    </source>
</reference>
<dbReference type="InterPro" id="IPR023214">
    <property type="entry name" value="HAD_sf"/>
</dbReference>
<dbReference type="Gene3D" id="3.40.50.1000">
    <property type="entry name" value="HAD superfamily/HAD-like"/>
    <property type="match status" value="1"/>
</dbReference>
<dbReference type="SUPFAM" id="SSF56784">
    <property type="entry name" value="HAD-like"/>
    <property type="match status" value="1"/>
</dbReference>
<protein>
    <submittedName>
        <fullName evidence="2">Uncharacterized protein</fullName>
    </submittedName>
</protein>
<gene>
    <name evidence="2" type="ORF">GOBAR_AA21219</name>
</gene>
<proteinExistence type="predicted"/>
<evidence type="ECO:0000313" key="3">
    <source>
        <dbReference type="Proteomes" id="UP000239757"/>
    </source>
</evidence>
<evidence type="ECO:0000313" key="2">
    <source>
        <dbReference type="EMBL" id="PPR99447.1"/>
    </source>
</evidence>
<dbReference type="InterPro" id="IPR036412">
    <property type="entry name" value="HAD-like_sf"/>
</dbReference>
<dbReference type="AlphaFoldDB" id="A0A2P5X7Y4"/>